<accession>A0A1G6QA61</accession>
<organism evidence="2 3">
    <name type="scientific">Actinokineospora iranica</name>
    <dbReference type="NCBI Taxonomy" id="1271860"/>
    <lineage>
        <taxon>Bacteria</taxon>
        <taxon>Bacillati</taxon>
        <taxon>Actinomycetota</taxon>
        <taxon>Actinomycetes</taxon>
        <taxon>Pseudonocardiales</taxon>
        <taxon>Pseudonocardiaceae</taxon>
        <taxon>Actinokineospora</taxon>
    </lineage>
</organism>
<dbReference type="SUPFAM" id="SSF51735">
    <property type="entry name" value="NAD(P)-binding Rossmann-fold domains"/>
    <property type="match status" value="1"/>
</dbReference>
<dbReference type="InterPro" id="IPR036291">
    <property type="entry name" value="NAD(P)-bd_dom_sf"/>
</dbReference>
<reference evidence="3" key="1">
    <citation type="submission" date="2016-10" db="EMBL/GenBank/DDBJ databases">
        <authorList>
            <person name="Varghese N."/>
            <person name="Submissions S."/>
        </authorList>
    </citation>
    <scope>NUCLEOTIDE SEQUENCE [LARGE SCALE GENOMIC DNA]</scope>
    <source>
        <strain evidence="3">IBRC-M 10403</strain>
    </source>
</reference>
<name>A0A1G6QA61_9PSEU</name>
<dbReference type="EMBL" id="FMZZ01000005">
    <property type="protein sequence ID" value="SDC88794.1"/>
    <property type="molecule type" value="Genomic_DNA"/>
</dbReference>
<dbReference type="AlphaFoldDB" id="A0A1G6QA61"/>
<protein>
    <submittedName>
        <fullName evidence="2">Nucleoside-diphosphate-sugar epimerase</fullName>
    </submittedName>
</protein>
<dbReference type="Pfam" id="PF01370">
    <property type="entry name" value="Epimerase"/>
    <property type="match status" value="1"/>
</dbReference>
<dbReference type="GO" id="GO:0005737">
    <property type="term" value="C:cytoplasm"/>
    <property type="evidence" value="ECO:0007669"/>
    <property type="project" value="TreeGrafter"/>
</dbReference>
<proteinExistence type="predicted"/>
<dbReference type="RefSeq" id="WP_091450205.1">
    <property type="nucleotide sequence ID" value="NZ_FMZZ01000005.1"/>
</dbReference>
<dbReference type="OrthoDB" id="7941246at2"/>
<sequence>MRLLVLGGTRFVGRAVAAEAVRRGHDVVCAARGKAGAVAAGARLVRVDRDDEDGLAPVRGERFDAVVDVAPLSYPWVARALAEFGDRVGHWTFVSSISAYAEPGIPPTGVGDPLLPPRTEQGAREDLAADPDLYGAVKVASENAVLDAVGDRAFIVRAGLIVGPDDPFDRFGYWPARMSRGGRVVVPDTDVSAQYIDVRDLAAWITDAAEKGVTGIYDGIGPAQPLLDLLGGIAEQVGEDVELVRAPEEKLTELGVKPWSGPRSLPLWLPASHKYLAARDAAPALATGLTPRALVDVVAGALEHERTLGLDRKREAGLTPVEETEVLDAL</sequence>
<dbReference type="GO" id="GO:0004029">
    <property type="term" value="F:aldehyde dehydrogenase (NAD+) activity"/>
    <property type="evidence" value="ECO:0007669"/>
    <property type="project" value="TreeGrafter"/>
</dbReference>
<dbReference type="PANTHER" id="PTHR48079">
    <property type="entry name" value="PROTEIN YEEZ"/>
    <property type="match status" value="1"/>
</dbReference>
<feature type="domain" description="NAD-dependent epimerase/dehydratase" evidence="1">
    <location>
        <begin position="4"/>
        <end position="211"/>
    </location>
</feature>
<evidence type="ECO:0000313" key="3">
    <source>
        <dbReference type="Proteomes" id="UP000199501"/>
    </source>
</evidence>
<dbReference type="Proteomes" id="UP000199501">
    <property type="component" value="Unassembled WGS sequence"/>
</dbReference>
<gene>
    <name evidence="2" type="ORF">SAMN05216174_105155</name>
</gene>
<evidence type="ECO:0000313" key="2">
    <source>
        <dbReference type="EMBL" id="SDC88794.1"/>
    </source>
</evidence>
<evidence type="ECO:0000259" key="1">
    <source>
        <dbReference type="Pfam" id="PF01370"/>
    </source>
</evidence>
<keyword evidence="3" id="KW-1185">Reference proteome</keyword>
<dbReference type="InterPro" id="IPR051783">
    <property type="entry name" value="NAD(P)-dependent_oxidoreduct"/>
</dbReference>
<dbReference type="Gene3D" id="3.40.50.720">
    <property type="entry name" value="NAD(P)-binding Rossmann-like Domain"/>
    <property type="match status" value="1"/>
</dbReference>
<dbReference type="STRING" id="1271860.SAMN05216174_105155"/>
<dbReference type="InterPro" id="IPR001509">
    <property type="entry name" value="Epimerase_deHydtase"/>
</dbReference>
<dbReference type="PANTHER" id="PTHR48079:SF6">
    <property type="entry name" value="NAD(P)-BINDING DOMAIN-CONTAINING PROTEIN-RELATED"/>
    <property type="match status" value="1"/>
</dbReference>